<comment type="caution">
    <text evidence="2">The sequence shown here is derived from an EMBL/GenBank/DDBJ whole genome shotgun (WGS) entry which is preliminary data.</text>
</comment>
<evidence type="ECO:0000256" key="1">
    <source>
        <dbReference type="SAM" id="MobiDB-lite"/>
    </source>
</evidence>
<dbReference type="Gene3D" id="3.80.10.10">
    <property type="entry name" value="Ribonuclease Inhibitor"/>
    <property type="match status" value="2"/>
</dbReference>
<protein>
    <submittedName>
        <fullName evidence="2">Uncharacterized protein</fullName>
    </submittedName>
</protein>
<sequence>MAMLATASIPIQSVLTLPRPSSARTRFLSNGTATKSNNSMKRTRSQSSTSVTSSARWSALPEAVQHEMVSYFSVEELLVLEQVDPLWQIAIANAGTWNTFILRNERDDEANERLIEQVATRHGRQVQCLKLINSAFSDEAIVALGANFTSVTELVVSGCKTLSDAGLAALLSASSQSLVELRAVKCPLLTDSSLSLLGSQHGAVLRRVDFSHCRLVTSEGVRALVSTSNDLQSFGLKGCPKVNDATVLLLAASCPSLEVLAVGGSGTITDNALIALGEQCSGLMSLDIAHSNPFGMGRTGVTDVGLTHLITKCRSLEHLVLRGQGNLSVAVLSTLAQHSSNLRSLEIGGCRGIVQNPLALCGALKGLAVLEHLSVSFCRGLTEEDIHSIATECSQLKSFDVDGRAVVPRSS</sequence>
<dbReference type="SUPFAM" id="SSF52047">
    <property type="entry name" value="RNI-like"/>
    <property type="match status" value="1"/>
</dbReference>
<accession>A0AAV2Z763</accession>
<feature type="region of interest" description="Disordered" evidence="1">
    <location>
        <begin position="25"/>
        <end position="52"/>
    </location>
</feature>
<reference evidence="2" key="2">
    <citation type="journal article" date="2023" name="Microbiol Resour">
        <title>Decontamination and Annotation of the Draft Genome Sequence of the Oomycete Lagenidium giganteum ARSEF 373.</title>
        <authorList>
            <person name="Morgan W.R."/>
            <person name="Tartar A."/>
        </authorList>
    </citation>
    <scope>NUCLEOTIDE SEQUENCE</scope>
    <source>
        <strain evidence="2">ARSEF 373</strain>
    </source>
</reference>
<dbReference type="InterPro" id="IPR006553">
    <property type="entry name" value="Leu-rich_rpt_Cys-con_subtyp"/>
</dbReference>
<dbReference type="GO" id="GO:0019005">
    <property type="term" value="C:SCF ubiquitin ligase complex"/>
    <property type="evidence" value="ECO:0007669"/>
    <property type="project" value="TreeGrafter"/>
</dbReference>
<keyword evidence="3" id="KW-1185">Reference proteome</keyword>
<dbReference type="PANTHER" id="PTHR13318">
    <property type="entry name" value="PARTNER OF PAIRED, ISOFORM B-RELATED"/>
    <property type="match status" value="1"/>
</dbReference>
<dbReference type="GO" id="GO:0031146">
    <property type="term" value="P:SCF-dependent proteasomal ubiquitin-dependent protein catabolic process"/>
    <property type="evidence" value="ECO:0007669"/>
    <property type="project" value="TreeGrafter"/>
</dbReference>
<feature type="compositionally biased region" description="Polar residues" evidence="1">
    <location>
        <begin position="25"/>
        <end position="40"/>
    </location>
</feature>
<proteinExistence type="predicted"/>
<evidence type="ECO:0000313" key="2">
    <source>
        <dbReference type="EMBL" id="DBA01244.1"/>
    </source>
</evidence>
<dbReference type="AlphaFoldDB" id="A0AAV2Z763"/>
<evidence type="ECO:0000313" key="3">
    <source>
        <dbReference type="Proteomes" id="UP001146120"/>
    </source>
</evidence>
<gene>
    <name evidence="2" type="ORF">N0F65_010836</name>
</gene>
<dbReference type="SMART" id="SM00367">
    <property type="entry name" value="LRR_CC"/>
    <property type="match status" value="8"/>
</dbReference>
<dbReference type="InterPro" id="IPR001611">
    <property type="entry name" value="Leu-rich_rpt"/>
</dbReference>
<dbReference type="InterPro" id="IPR032675">
    <property type="entry name" value="LRR_dom_sf"/>
</dbReference>
<reference evidence="2" key="1">
    <citation type="submission" date="2022-11" db="EMBL/GenBank/DDBJ databases">
        <authorList>
            <person name="Morgan W.R."/>
            <person name="Tartar A."/>
        </authorList>
    </citation>
    <scope>NUCLEOTIDE SEQUENCE</scope>
    <source>
        <strain evidence="2">ARSEF 373</strain>
    </source>
</reference>
<dbReference type="Proteomes" id="UP001146120">
    <property type="component" value="Unassembled WGS sequence"/>
</dbReference>
<name>A0AAV2Z763_9STRA</name>
<dbReference type="Pfam" id="PF13516">
    <property type="entry name" value="LRR_6"/>
    <property type="match status" value="2"/>
</dbReference>
<dbReference type="EMBL" id="DAKRPA010000051">
    <property type="protein sequence ID" value="DBA01244.1"/>
    <property type="molecule type" value="Genomic_DNA"/>
</dbReference>
<organism evidence="2 3">
    <name type="scientific">Lagenidium giganteum</name>
    <dbReference type="NCBI Taxonomy" id="4803"/>
    <lineage>
        <taxon>Eukaryota</taxon>
        <taxon>Sar</taxon>
        <taxon>Stramenopiles</taxon>
        <taxon>Oomycota</taxon>
        <taxon>Peronosporomycetes</taxon>
        <taxon>Pythiales</taxon>
        <taxon>Pythiaceae</taxon>
    </lineage>
</organism>